<feature type="compositionally biased region" description="Low complexity" evidence="1">
    <location>
        <begin position="142"/>
        <end position="153"/>
    </location>
</feature>
<name>A0A0N0RUC5_ESCWE</name>
<protein>
    <submittedName>
        <fullName evidence="2">Uncharacterized protein</fullName>
    </submittedName>
</protein>
<proteinExistence type="predicted"/>
<dbReference type="STRING" id="150374.A0A0N0RUC5"/>
<feature type="compositionally biased region" description="Basic and acidic residues" evidence="1">
    <location>
        <begin position="127"/>
        <end position="138"/>
    </location>
</feature>
<dbReference type="Pfam" id="PF26163">
    <property type="entry name" value="mS26"/>
    <property type="match status" value="1"/>
</dbReference>
<feature type="compositionally biased region" description="Basic and acidic residues" evidence="1">
    <location>
        <begin position="71"/>
        <end position="81"/>
    </location>
</feature>
<dbReference type="CDD" id="cd23703">
    <property type="entry name" value="mS26_PET12"/>
    <property type="match status" value="1"/>
</dbReference>
<feature type="region of interest" description="Disordered" evidence="1">
    <location>
        <begin position="127"/>
        <end position="161"/>
    </location>
</feature>
<evidence type="ECO:0000313" key="3">
    <source>
        <dbReference type="Proteomes" id="UP000053831"/>
    </source>
</evidence>
<reference evidence="2 3" key="1">
    <citation type="submission" date="2015-07" db="EMBL/GenBank/DDBJ databases">
        <title>The genome of the fungus Escovopsis weberi, a specialized disease agent of ant agriculture.</title>
        <authorList>
            <person name="de Man T.J."/>
            <person name="Stajich J.E."/>
            <person name="Kubicek C.P."/>
            <person name="Chenthamara K."/>
            <person name="Atanasova L."/>
            <person name="Druzhinina I.S."/>
            <person name="Birnbaum S."/>
            <person name="Barribeau S.M."/>
            <person name="Teiling C."/>
            <person name="Suen G."/>
            <person name="Currie C."/>
            <person name="Gerardo N.M."/>
        </authorList>
    </citation>
    <scope>NUCLEOTIDE SEQUENCE [LARGE SCALE GENOMIC DNA]</scope>
</reference>
<evidence type="ECO:0000256" key="1">
    <source>
        <dbReference type="SAM" id="MobiDB-lite"/>
    </source>
</evidence>
<evidence type="ECO:0000313" key="2">
    <source>
        <dbReference type="EMBL" id="KOS23429.1"/>
    </source>
</evidence>
<accession>A0A0N0RUC5</accession>
<dbReference type="InterPro" id="IPR058940">
    <property type="entry name" value="mS26_fungi"/>
</dbReference>
<sequence length="305" mass="34483">MSLNPILSGLRPSARRLPQVSRAFSSTPAALSNPVPPESPSFIRLPEPPQSQSDETKPPRVRGTLPVPREVFPRADGDRKTQPAYIERTAPKSPRAKEPANAAQRWKKEMADSRRANLTQGLRALYERREKKDAERNARVSANFRRNNEAAAAPEREDERLTRSTVLDAVLDTRVYPDPEAPARLLRSKAKVAAKDNAKLEARRDALMELYINASSFIIHEKELKEEIDRIFTEDYFQKESQAEDRQGATENVWGVYGKPPSIGDMLATTMGTSTRVMDFYESEHDRSVKRQKRIAEELTGGKMQ</sequence>
<feature type="region of interest" description="Disordered" evidence="1">
    <location>
        <begin position="1"/>
        <end position="113"/>
    </location>
</feature>
<keyword evidence="3" id="KW-1185">Reference proteome</keyword>
<dbReference type="AlphaFoldDB" id="A0A0N0RUC5"/>
<gene>
    <name evidence="2" type="ORF">ESCO_006641</name>
</gene>
<comment type="caution">
    <text evidence="2">The sequence shown here is derived from an EMBL/GenBank/DDBJ whole genome shotgun (WGS) entry which is preliminary data.</text>
</comment>
<dbReference type="OrthoDB" id="5223508at2759"/>
<dbReference type="Proteomes" id="UP000053831">
    <property type="component" value="Unassembled WGS sequence"/>
</dbReference>
<organism evidence="2 3">
    <name type="scientific">Escovopsis weberi</name>
    <dbReference type="NCBI Taxonomy" id="150374"/>
    <lineage>
        <taxon>Eukaryota</taxon>
        <taxon>Fungi</taxon>
        <taxon>Dikarya</taxon>
        <taxon>Ascomycota</taxon>
        <taxon>Pezizomycotina</taxon>
        <taxon>Sordariomycetes</taxon>
        <taxon>Hypocreomycetidae</taxon>
        <taxon>Hypocreales</taxon>
        <taxon>Hypocreaceae</taxon>
        <taxon>Escovopsis</taxon>
    </lineage>
</organism>
<dbReference type="EMBL" id="LGSR01000001">
    <property type="protein sequence ID" value="KOS23429.1"/>
    <property type="molecule type" value="Genomic_DNA"/>
</dbReference>